<dbReference type="AlphaFoldDB" id="F0ZQ20"/>
<keyword evidence="15" id="KW-1185">Reference proteome</keyword>
<dbReference type="InParanoid" id="F0ZQ20"/>
<gene>
    <name evidence="14" type="ORF">DICPUDRAFT_80286</name>
</gene>
<protein>
    <recommendedName>
        <fullName evidence="16">Cytochrome P450 family protein</fullName>
    </recommendedName>
</protein>
<keyword evidence="7" id="KW-1133">Transmembrane helix</keyword>
<dbReference type="PRINTS" id="PR00385">
    <property type="entry name" value="P450"/>
</dbReference>
<dbReference type="eggNOG" id="KOG0156">
    <property type="taxonomic scope" value="Eukaryota"/>
</dbReference>
<keyword evidence="9 12" id="KW-0408">Iron</keyword>
<evidence type="ECO:0000256" key="2">
    <source>
        <dbReference type="ARBA" id="ARBA00004167"/>
    </source>
</evidence>
<evidence type="ECO:0000256" key="7">
    <source>
        <dbReference type="ARBA" id="ARBA00022989"/>
    </source>
</evidence>
<name>F0ZQ20_DICPU</name>
<evidence type="ECO:0000256" key="4">
    <source>
        <dbReference type="ARBA" id="ARBA00022617"/>
    </source>
</evidence>
<dbReference type="PROSITE" id="PS00086">
    <property type="entry name" value="CYTOCHROME_P450"/>
    <property type="match status" value="1"/>
</dbReference>
<dbReference type="OrthoDB" id="3945418at2759"/>
<dbReference type="Gene3D" id="1.10.630.10">
    <property type="entry name" value="Cytochrome P450"/>
    <property type="match status" value="1"/>
</dbReference>
<dbReference type="EMBL" id="GL871118">
    <property type="protein sequence ID" value="EGC33973.1"/>
    <property type="molecule type" value="Genomic_DNA"/>
</dbReference>
<evidence type="ECO:0008006" key="16">
    <source>
        <dbReference type="Google" id="ProtNLM"/>
    </source>
</evidence>
<dbReference type="GO" id="GO:0005506">
    <property type="term" value="F:iron ion binding"/>
    <property type="evidence" value="ECO:0007669"/>
    <property type="project" value="InterPro"/>
</dbReference>
<dbReference type="PANTHER" id="PTHR24303:SF31">
    <property type="entry name" value="CYTOCHROME P450 307A1-RELATED"/>
    <property type="match status" value="1"/>
</dbReference>
<sequence>MKSIVGHSFTKMNLTVYVSLFEKHMKLLLLNMNDNQKFSPTILIPKFSLNVIIEILISKEIPYSDREDSVLTQLINPVKELSDSLSIDISDYISIFKPFFYFKRLKYKNTAKHVFNLMNEIYMDHFETLDYKKPRDVMDELIIETEGDQKSVIHVCLDIFAAGVDTSAHFIEFLLLYLTNHPEYQEKIYQEIMTIVNDNKSLDFIFYKDCDINKLEFLDACIKETLRLRPIVFLGLPRVATEDTMIKDIFVPKGTQIIGNVFGILNSESYIKSPSIFKPERWIEYYRAKKQNPNVFENSLYNNLDKISVHFGIGNRSCLGKNLTVIQAIVCITNILYKYKLEPFDGKLIDDTEQWSVVIKPKHYNLKLIKR</sequence>
<dbReference type="InterPro" id="IPR001128">
    <property type="entry name" value="Cyt_P450"/>
</dbReference>
<evidence type="ECO:0000256" key="12">
    <source>
        <dbReference type="PIRSR" id="PIRSR602401-1"/>
    </source>
</evidence>
<dbReference type="VEuPathDB" id="AmoebaDB:DICPUDRAFT_80286"/>
<feature type="binding site" description="axial binding residue" evidence="12">
    <location>
        <position position="318"/>
    </location>
    <ligand>
        <name>heme</name>
        <dbReference type="ChEBI" id="CHEBI:30413"/>
    </ligand>
    <ligandPart>
        <name>Fe</name>
        <dbReference type="ChEBI" id="CHEBI:18248"/>
    </ligandPart>
</feature>
<dbReference type="PRINTS" id="PR00463">
    <property type="entry name" value="EP450I"/>
</dbReference>
<dbReference type="RefSeq" id="XP_003289506.1">
    <property type="nucleotide sequence ID" value="XM_003289458.1"/>
</dbReference>
<dbReference type="KEGG" id="dpp:DICPUDRAFT_80286"/>
<keyword evidence="4 12" id="KW-0349">Heme</keyword>
<comment type="subcellular location">
    <subcellularLocation>
        <location evidence="2">Membrane</location>
        <topology evidence="2">Single-pass membrane protein</topology>
    </subcellularLocation>
</comment>
<evidence type="ECO:0000313" key="14">
    <source>
        <dbReference type="EMBL" id="EGC33973.1"/>
    </source>
</evidence>
<evidence type="ECO:0000256" key="6">
    <source>
        <dbReference type="ARBA" id="ARBA00022723"/>
    </source>
</evidence>
<comment type="similarity">
    <text evidence="3 13">Belongs to the cytochrome P450 family.</text>
</comment>
<dbReference type="SUPFAM" id="SSF48264">
    <property type="entry name" value="Cytochrome P450"/>
    <property type="match status" value="1"/>
</dbReference>
<keyword evidence="8 13" id="KW-0560">Oxidoreductase</keyword>
<dbReference type="Proteomes" id="UP000001064">
    <property type="component" value="Unassembled WGS sequence"/>
</dbReference>
<dbReference type="PANTHER" id="PTHR24303">
    <property type="entry name" value="HEME-BINDING MONOOXYGENASE FAMILY"/>
    <property type="match status" value="1"/>
</dbReference>
<proteinExistence type="inferred from homology"/>
<accession>F0ZQ20</accession>
<evidence type="ECO:0000313" key="15">
    <source>
        <dbReference type="Proteomes" id="UP000001064"/>
    </source>
</evidence>
<keyword evidence="11" id="KW-0472">Membrane</keyword>
<dbReference type="InterPro" id="IPR036396">
    <property type="entry name" value="Cyt_P450_sf"/>
</dbReference>
<dbReference type="OMA" id="KVSNTHI"/>
<reference evidence="15" key="1">
    <citation type="journal article" date="2011" name="Genome Biol.">
        <title>Comparative genomics of the social amoebae Dictyostelium discoideum and Dictyostelium purpureum.</title>
        <authorList>
            <consortium name="US DOE Joint Genome Institute (JGI-PGF)"/>
            <person name="Sucgang R."/>
            <person name="Kuo A."/>
            <person name="Tian X."/>
            <person name="Salerno W."/>
            <person name="Parikh A."/>
            <person name="Feasley C.L."/>
            <person name="Dalin E."/>
            <person name="Tu H."/>
            <person name="Huang E."/>
            <person name="Barry K."/>
            <person name="Lindquist E."/>
            <person name="Shapiro H."/>
            <person name="Bruce D."/>
            <person name="Schmutz J."/>
            <person name="Salamov A."/>
            <person name="Fey P."/>
            <person name="Gaudet P."/>
            <person name="Anjard C."/>
            <person name="Babu M.M."/>
            <person name="Basu S."/>
            <person name="Bushmanova Y."/>
            <person name="van der Wel H."/>
            <person name="Katoh-Kurasawa M."/>
            <person name="Dinh C."/>
            <person name="Coutinho P.M."/>
            <person name="Saito T."/>
            <person name="Elias M."/>
            <person name="Schaap P."/>
            <person name="Kay R.R."/>
            <person name="Henrissat B."/>
            <person name="Eichinger L."/>
            <person name="Rivero F."/>
            <person name="Putnam N.H."/>
            <person name="West C.M."/>
            <person name="Loomis W.F."/>
            <person name="Chisholm R.L."/>
            <person name="Shaulsky G."/>
            <person name="Strassmann J.E."/>
            <person name="Queller D.C."/>
            <person name="Kuspa A."/>
            <person name="Grigoriev I.V."/>
        </authorList>
    </citation>
    <scope>NUCLEOTIDE SEQUENCE [LARGE SCALE GENOMIC DNA]</scope>
    <source>
        <strain evidence="15">QSDP1</strain>
    </source>
</reference>
<comment type="cofactor">
    <cofactor evidence="1 12">
        <name>heme</name>
        <dbReference type="ChEBI" id="CHEBI:30413"/>
    </cofactor>
</comment>
<evidence type="ECO:0000256" key="1">
    <source>
        <dbReference type="ARBA" id="ARBA00001971"/>
    </source>
</evidence>
<evidence type="ECO:0000256" key="10">
    <source>
        <dbReference type="ARBA" id="ARBA00023033"/>
    </source>
</evidence>
<dbReference type="GO" id="GO:0016020">
    <property type="term" value="C:membrane"/>
    <property type="evidence" value="ECO:0007669"/>
    <property type="project" value="UniProtKB-SubCell"/>
</dbReference>
<evidence type="ECO:0000256" key="13">
    <source>
        <dbReference type="RuleBase" id="RU000461"/>
    </source>
</evidence>
<evidence type="ECO:0000256" key="8">
    <source>
        <dbReference type="ARBA" id="ARBA00023002"/>
    </source>
</evidence>
<keyword evidence="10 13" id="KW-0503">Monooxygenase</keyword>
<dbReference type="GeneID" id="10502629"/>
<keyword evidence="6 12" id="KW-0479">Metal-binding</keyword>
<evidence type="ECO:0000256" key="5">
    <source>
        <dbReference type="ARBA" id="ARBA00022692"/>
    </source>
</evidence>
<dbReference type="InterPro" id="IPR002401">
    <property type="entry name" value="Cyt_P450_E_grp-I"/>
</dbReference>
<evidence type="ECO:0000256" key="9">
    <source>
        <dbReference type="ARBA" id="ARBA00023004"/>
    </source>
</evidence>
<dbReference type="STRING" id="5786.F0ZQ20"/>
<keyword evidence="5" id="KW-0812">Transmembrane</keyword>
<evidence type="ECO:0000256" key="11">
    <source>
        <dbReference type="ARBA" id="ARBA00023136"/>
    </source>
</evidence>
<evidence type="ECO:0000256" key="3">
    <source>
        <dbReference type="ARBA" id="ARBA00010617"/>
    </source>
</evidence>
<organism evidence="14 15">
    <name type="scientific">Dictyostelium purpureum</name>
    <name type="common">Slime mold</name>
    <dbReference type="NCBI Taxonomy" id="5786"/>
    <lineage>
        <taxon>Eukaryota</taxon>
        <taxon>Amoebozoa</taxon>
        <taxon>Evosea</taxon>
        <taxon>Eumycetozoa</taxon>
        <taxon>Dictyostelia</taxon>
        <taxon>Dictyosteliales</taxon>
        <taxon>Dictyosteliaceae</taxon>
        <taxon>Dictyostelium</taxon>
    </lineage>
</organism>
<dbReference type="GO" id="GO:0016712">
    <property type="term" value="F:oxidoreductase activity, acting on paired donors, with incorporation or reduction of molecular oxygen, reduced flavin or flavoprotein as one donor, and incorporation of one atom of oxygen"/>
    <property type="evidence" value="ECO:0000318"/>
    <property type="project" value="GO_Central"/>
</dbReference>
<dbReference type="Pfam" id="PF00067">
    <property type="entry name" value="p450"/>
    <property type="match status" value="1"/>
</dbReference>
<dbReference type="GO" id="GO:0020037">
    <property type="term" value="F:heme binding"/>
    <property type="evidence" value="ECO:0000318"/>
    <property type="project" value="GO_Central"/>
</dbReference>
<dbReference type="InterPro" id="IPR017972">
    <property type="entry name" value="Cyt_P450_CS"/>
</dbReference>